<dbReference type="AlphaFoldDB" id="A0AAD3HS21"/>
<protein>
    <recommendedName>
        <fullName evidence="6">FGFR1 oncogene partner</fullName>
    </recommendedName>
</protein>
<sequence>MEAIKEAVVQSLEKQGVLGQLKAQLRAQVFIAIEEYETASSGKGLSSKTSVPARNALLSDPDGHLAIQLVLDLLDTCNLAFTKKVFQPELGPNAPESGRQAAASRLGLQPSNLDEPLLLALIKAFKSGSSSPGTSAAPVSYAPASSSVPAAPAAPTSSTTTAASTAATSAAPTTAPPARPTAAPLPRLEPLAPVSKSSLAPLAPLGGGGGSGAAPAAAALSSAAKPPEPTTITTTTTTSAATPAPATTGPAAPAKATAAAADSSLEESGYSNEDFEEEPVEEEDVGPAEDDDDDDYAAALGFKSAPAASSKPGGAASSSNDDAGEAGRGGRLGGGGMMGGGARGRTTLDSDLMAGDRSFGVSNELAGLDAGNSGGLSYSADYSAAGAPSDVRGSLSTSQALLSPLSEGGPKPAKLEPLRPLGGKLSPLAPLAPLSNPLSSSLSSSKEDPLGAKGPKPLGPLGAPVRKSLNDIEKEKEELRRLGILQSGDLSTSIEVETRPRPAGAPPNIYDAEMSISASMDDSGWGGSREERPRLASKALSMDMRETGLSASDRSGDIEHMGVDLAETAEWH</sequence>
<evidence type="ECO:0000256" key="2">
    <source>
        <dbReference type="ARBA" id="ARBA00023212"/>
    </source>
</evidence>
<keyword evidence="1" id="KW-0963">Cytoplasm</keyword>
<keyword evidence="5" id="KW-1185">Reference proteome</keyword>
<feature type="compositionally biased region" description="Low complexity" evidence="3">
    <location>
        <begin position="303"/>
        <end position="319"/>
    </location>
</feature>
<evidence type="ECO:0000313" key="5">
    <source>
        <dbReference type="Proteomes" id="UP001054857"/>
    </source>
</evidence>
<feature type="compositionally biased region" description="Acidic residues" evidence="3">
    <location>
        <begin position="273"/>
        <end position="296"/>
    </location>
</feature>
<feature type="region of interest" description="Disordered" evidence="3">
    <location>
        <begin position="133"/>
        <end position="188"/>
    </location>
</feature>
<evidence type="ECO:0000256" key="1">
    <source>
        <dbReference type="ARBA" id="ARBA00022490"/>
    </source>
</evidence>
<dbReference type="Gene3D" id="1.20.960.40">
    <property type="match status" value="1"/>
</dbReference>
<feature type="compositionally biased region" description="Low complexity" evidence="3">
    <location>
        <begin position="451"/>
        <end position="464"/>
    </location>
</feature>
<feature type="region of interest" description="Disordered" evidence="3">
    <location>
        <begin position="520"/>
        <end position="572"/>
    </location>
</feature>
<feature type="compositionally biased region" description="Low complexity" evidence="3">
    <location>
        <begin position="133"/>
        <end position="173"/>
    </location>
</feature>
<gene>
    <name evidence="4" type="ORF">Agub_g13047</name>
</gene>
<feature type="region of interest" description="Disordered" evidence="3">
    <location>
        <begin position="206"/>
        <end position="466"/>
    </location>
</feature>
<dbReference type="PANTHER" id="PTHR15431">
    <property type="entry name" value="FGFR1 ONCOGENE PARTNER/LISH DOMAIN-CONTAINING PROTEIN"/>
    <property type="match status" value="1"/>
</dbReference>
<accession>A0AAD3HS21</accession>
<evidence type="ECO:0008006" key="6">
    <source>
        <dbReference type="Google" id="ProtNLM"/>
    </source>
</evidence>
<comment type="caution">
    <text evidence="4">The sequence shown here is derived from an EMBL/GenBank/DDBJ whole genome shotgun (WGS) entry which is preliminary data.</text>
</comment>
<dbReference type="PANTHER" id="PTHR15431:SF4">
    <property type="entry name" value="PROTEIN TONNEAU 1B"/>
    <property type="match status" value="1"/>
</dbReference>
<reference evidence="4 5" key="1">
    <citation type="journal article" date="2021" name="Sci. Rep.">
        <title>Genome sequencing of the multicellular alga Astrephomene provides insights into convergent evolution of germ-soma differentiation.</title>
        <authorList>
            <person name="Yamashita S."/>
            <person name="Yamamoto K."/>
            <person name="Matsuzaki R."/>
            <person name="Suzuki S."/>
            <person name="Yamaguchi H."/>
            <person name="Hirooka S."/>
            <person name="Minakuchi Y."/>
            <person name="Miyagishima S."/>
            <person name="Kawachi M."/>
            <person name="Toyoda A."/>
            <person name="Nozaki H."/>
        </authorList>
    </citation>
    <scope>NUCLEOTIDE SEQUENCE [LARGE SCALE GENOMIC DNA]</scope>
    <source>
        <strain evidence="4 5">NIES-4017</strain>
    </source>
</reference>
<feature type="compositionally biased region" description="Gly residues" evidence="3">
    <location>
        <begin position="326"/>
        <end position="343"/>
    </location>
</feature>
<organism evidence="4 5">
    <name type="scientific">Astrephomene gubernaculifera</name>
    <dbReference type="NCBI Taxonomy" id="47775"/>
    <lineage>
        <taxon>Eukaryota</taxon>
        <taxon>Viridiplantae</taxon>
        <taxon>Chlorophyta</taxon>
        <taxon>core chlorophytes</taxon>
        <taxon>Chlorophyceae</taxon>
        <taxon>CS clade</taxon>
        <taxon>Chlamydomonadales</taxon>
        <taxon>Astrephomenaceae</taxon>
        <taxon>Astrephomene</taxon>
    </lineage>
</organism>
<dbReference type="Proteomes" id="UP001054857">
    <property type="component" value="Unassembled WGS sequence"/>
</dbReference>
<evidence type="ECO:0000256" key="3">
    <source>
        <dbReference type="SAM" id="MobiDB-lite"/>
    </source>
</evidence>
<keyword evidence="2" id="KW-0206">Cytoskeleton</keyword>
<evidence type="ECO:0000313" key="4">
    <source>
        <dbReference type="EMBL" id="GFR50782.1"/>
    </source>
</evidence>
<proteinExistence type="predicted"/>
<feature type="compositionally biased region" description="Low complexity" evidence="3">
    <location>
        <begin position="213"/>
        <end position="261"/>
    </location>
</feature>
<feature type="compositionally biased region" description="Low complexity" evidence="3">
    <location>
        <begin position="420"/>
        <end position="444"/>
    </location>
</feature>
<dbReference type="EMBL" id="BMAR01000041">
    <property type="protein sequence ID" value="GFR50782.1"/>
    <property type="molecule type" value="Genomic_DNA"/>
</dbReference>
<name>A0AAD3HS21_9CHLO</name>